<evidence type="ECO:0008006" key="8">
    <source>
        <dbReference type="Google" id="ProtNLM"/>
    </source>
</evidence>
<feature type="domain" description="LTD" evidence="5">
    <location>
        <begin position="287"/>
        <end position="525"/>
    </location>
</feature>
<feature type="region of interest" description="Disordered" evidence="1">
    <location>
        <begin position="96"/>
        <end position="119"/>
    </location>
</feature>
<dbReference type="SUPFAM" id="SSF101756">
    <property type="entry name" value="Hypothetical protein YgiW"/>
    <property type="match status" value="1"/>
</dbReference>
<dbReference type="InterPro" id="IPR036700">
    <property type="entry name" value="BOBF_sf"/>
</dbReference>
<feature type="transmembrane region" description="Helical" evidence="2">
    <location>
        <begin position="887"/>
        <end position="907"/>
    </location>
</feature>
<accession>A0A1F5TMS6</accession>
<evidence type="ECO:0000313" key="6">
    <source>
        <dbReference type="EMBL" id="OGF40147.1"/>
    </source>
</evidence>
<dbReference type="SUPFAM" id="SSF74853">
    <property type="entry name" value="Lamin A/C globular tail domain"/>
    <property type="match status" value="3"/>
</dbReference>
<feature type="chain" id="PRO_5009521378" description="PKD domain-containing protein" evidence="3">
    <location>
        <begin position="27"/>
        <end position="912"/>
    </location>
</feature>
<dbReference type="Pfam" id="PF18911">
    <property type="entry name" value="PKD_4"/>
    <property type="match status" value="1"/>
</dbReference>
<dbReference type="Pfam" id="PF00932">
    <property type="entry name" value="LTD"/>
    <property type="match status" value="3"/>
</dbReference>
<organism evidence="6 7">
    <name type="scientific">Candidatus Falkowbacteria bacterium RIFOXYC2_FULL_47_12</name>
    <dbReference type="NCBI Taxonomy" id="1798004"/>
    <lineage>
        <taxon>Bacteria</taxon>
        <taxon>Candidatus Falkowiibacteriota</taxon>
    </lineage>
</organism>
<dbReference type="InterPro" id="IPR022409">
    <property type="entry name" value="PKD/Chitinase_dom"/>
</dbReference>
<evidence type="ECO:0000256" key="2">
    <source>
        <dbReference type="SAM" id="Phobius"/>
    </source>
</evidence>
<dbReference type="PANTHER" id="PTHR21180:SF32">
    <property type="entry name" value="ENDONUCLEASE_EXONUCLEASE_PHOSPHATASE FAMILY DOMAIN-CONTAINING PROTEIN 1"/>
    <property type="match status" value="1"/>
</dbReference>
<keyword evidence="2" id="KW-0812">Transmembrane</keyword>
<dbReference type="InterPro" id="IPR010994">
    <property type="entry name" value="RuvA_2-like"/>
</dbReference>
<dbReference type="Gene3D" id="2.40.50.140">
    <property type="entry name" value="Nucleic acid-binding proteins"/>
    <property type="match status" value="1"/>
</dbReference>
<evidence type="ECO:0000256" key="3">
    <source>
        <dbReference type="SAM" id="SignalP"/>
    </source>
</evidence>
<evidence type="ECO:0000313" key="7">
    <source>
        <dbReference type="Proteomes" id="UP000177939"/>
    </source>
</evidence>
<dbReference type="SMART" id="SM00089">
    <property type="entry name" value="PKD"/>
    <property type="match status" value="1"/>
</dbReference>
<keyword evidence="3" id="KW-0732">Signal</keyword>
<dbReference type="InterPro" id="IPR051675">
    <property type="entry name" value="Endo/Exo/Phosphatase_dom_1"/>
</dbReference>
<feature type="signal peptide" evidence="3">
    <location>
        <begin position="1"/>
        <end position="26"/>
    </location>
</feature>
<dbReference type="AlphaFoldDB" id="A0A1F5TMS6"/>
<gene>
    <name evidence="6" type="ORF">A2477_02435</name>
</gene>
<evidence type="ECO:0000259" key="5">
    <source>
        <dbReference type="PROSITE" id="PS51841"/>
    </source>
</evidence>
<dbReference type="SUPFAM" id="SSF47781">
    <property type="entry name" value="RuvA domain 2-like"/>
    <property type="match status" value="1"/>
</dbReference>
<dbReference type="PANTHER" id="PTHR21180">
    <property type="entry name" value="ENDONUCLEASE/EXONUCLEASE/PHOSPHATASE FAMILY DOMAIN-CONTAINING PROTEIN 1"/>
    <property type="match status" value="1"/>
</dbReference>
<keyword evidence="2" id="KW-0472">Membrane</keyword>
<feature type="domain" description="PKD" evidence="4">
    <location>
        <begin position="463"/>
        <end position="521"/>
    </location>
</feature>
<proteinExistence type="predicted"/>
<dbReference type="Gene3D" id="1.10.150.280">
    <property type="entry name" value="AF1531-like domain"/>
    <property type="match status" value="1"/>
</dbReference>
<comment type="caution">
    <text evidence="6">The sequence shown here is derived from an EMBL/GenBank/DDBJ whole genome shotgun (WGS) entry which is preliminary data.</text>
</comment>
<dbReference type="PROSITE" id="PS50093">
    <property type="entry name" value="PKD"/>
    <property type="match status" value="1"/>
</dbReference>
<protein>
    <recommendedName>
        <fullName evidence="8">PKD domain-containing protein</fullName>
    </recommendedName>
</protein>
<dbReference type="PROSITE" id="PS51841">
    <property type="entry name" value="LTD"/>
    <property type="match status" value="2"/>
</dbReference>
<evidence type="ECO:0000259" key="4">
    <source>
        <dbReference type="PROSITE" id="PS50093"/>
    </source>
</evidence>
<reference evidence="6 7" key="1">
    <citation type="journal article" date="2016" name="Nat. Commun.">
        <title>Thousands of microbial genomes shed light on interconnected biogeochemical processes in an aquifer system.</title>
        <authorList>
            <person name="Anantharaman K."/>
            <person name="Brown C.T."/>
            <person name="Hug L.A."/>
            <person name="Sharon I."/>
            <person name="Castelle C.J."/>
            <person name="Probst A.J."/>
            <person name="Thomas B.C."/>
            <person name="Singh A."/>
            <person name="Wilkins M.J."/>
            <person name="Karaoz U."/>
            <person name="Brodie E.L."/>
            <person name="Williams K.H."/>
            <person name="Hubbard S.S."/>
            <person name="Banfield J.F."/>
        </authorList>
    </citation>
    <scope>NUCLEOTIDE SEQUENCE [LARGE SCALE GENOMIC DNA]</scope>
</reference>
<name>A0A1F5TMS6_9BACT</name>
<dbReference type="SUPFAM" id="SSF49299">
    <property type="entry name" value="PKD domain"/>
    <property type="match status" value="1"/>
</dbReference>
<dbReference type="GO" id="GO:0015628">
    <property type="term" value="P:protein secretion by the type II secretion system"/>
    <property type="evidence" value="ECO:0007669"/>
    <property type="project" value="TreeGrafter"/>
</dbReference>
<sequence length="912" mass="99413">MKKAKRTITITLCAVAIFFCWHSIRAAELININTATQKEMADNLIGIGSSLAQKIIDYRTINGPFKIIEEIMNVSGIKEGVFAKIKDFITVGTATEIQPEPKQNAEPEQTPDIDSSTETTSTSTFSILYHFGDVVINEFVSDPADGEVEFVELYNKRLEEVNITAWTLTDGSGAQTILNGMMSGGGAKKYFVIEKPKGNLNNSGDIIILKQGDTIIDKVSYGNWPDGNTGDNAPAASDPQSVARKGDGFNTFNNGNDFAITQTITKGAANVIAETGTDSDVETRHASSLQFDYSSNIVISEIFPNPAGSDSEDEFIELFNNGEKDVNLDGWILSDSTTKKYEIKSEKLQTMIIKPQDYFILYRKDSGIALNNTNDEVELYQPSQDEPLQVVKYEKAVEAWSYSLENATTTPLRYVWSEIVTPAKSNQIKSINHPPTVDFSFSGDLRPGQIVFFDSSDTTDIDGDELKFNWDFAGIATSSDQNPLFVFPAAGVQQVTLTVSDGENEMNVEKLIDITTETSVETQNFASLPNIIISEFLPNPAGADTESEWVELQNSGSAPVNVRGWQIDDEEGGSAPFTIHDDVVIEPLEFLVFDRMDTKLALNNTVDSVRLFAASGALVDEAAYENPKEGLSYARAENAWQWSGAPTPGEPNIFVNAPTAEKNGTNSGSSTTGLPVTPTTLAEVRTFEPGDVVQVSGTVAVLPGMFGVQYFYIVGSPGLQIYNSKKDFPVLAIGDRVMVAGELSSSYGELRLKTKTAADISVVATSTPPEPAITETDKIGEDLEGWLVRLQGEIVQKKGSSLWLDDGNGEAEIYIKTGTKINKSNINEGETATVIGIVTQNNDAYRILPRSADDIKIVSAQPQGEVLGVVSENTEWTLAQNNKKLKLMRYLLIVAGGLIIVLIGFAWRGRKR</sequence>
<dbReference type="InterPro" id="IPR001322">
    <property type="entry name" value="Lamin_tail_dom"/>
</dbReference>
<dbReference type="InterPro" id="IPR036415">
    <property type="entry name" value="Lamin_tail_dom_sf"/>
</dbReference>
<dbReference type="InterPro" id="IPR035986">
    <property type="entry name" value="PKD_dom_sf"/>
</dbReference>
<dbReference type="Pfam" id="PF12836">
    <property type="entry name" value="HHH_3"/>
    <property type="match status" value="1"/>
</dbReference>
<keyword evidence="2" id="KW-1133">Transmembrane helix</keyword>
<dbReference type="InterPro" id="IPR000601">
    <property type="entry name" value="PKD_dom"/>
</dbReference>
<dbReference type="InterPro" id="IPR013783">
    <property type="entry name" value="Ig-like_fold"/>
</dbReference>
<dbReference type="Gene3D" id="2.60.40.10">
    <property type="entry name" value="Immunoglobulins"/>
    <property type="match status" value="1"/>
</dbReference>
<feature type="domain" description="LTD" evidence="5">
    <location>
        <begin position="526"/>
        <end position="635"/>
    </location>
</feature>
<dbReference type="GO" id="GO:0015627">
    <property type="term" value="C:type II protein secretion system complex"/>
    <property type="evidence" value="ECO:0007669"/>
    <property type="project" value="TreeGrafter"/>
</dbReference>
<evidence type="ECO:0000256" key="1">
    <source>
        <dbReference type="SAM" id="MobiDB-lite"/>
    </source>
</evidence>
<dbReference type="NCBIfam" id="TIGR00426">
    <property type="entry name" value="competence protein ComEA helix-hairpin-helix repeat region"/>
    <property type="match status" value="1"/>
</dbReference>
<dbReference type="Gene3D" id="2.60.40.1260">
    <property type="entry name" value="Lamin Tail domain"/>
    <property type="match status" value="2"/>
</dbReference>
<dbReference type="InterPro" id="IPR012340">
    <property type="entry name" value="NA-bd_OB-fold"/>
</dbReference>
<dbReference type="InterPro" id="IPR004509">
    <property type="entry name" value="Competence_ComEA_HhH"/>
</dbReference>
<dbReference type="EMBL" id="MFGL01000031">
    <property type="protein sequence ID" value="OGF40147.1"/>
    <property type="molecule type" value="Genomic_DNA"/>
</dbReference>
<dbReference type="Proteomes" id="UP000177939">
    <property type="component" value="Unassembled WGS sequence"/>
</dbReference>